<protein>
    <recommendedName>
        <fullName evidence="3">Secreted protein</fullName>
    </recommendedName>
</protein>
<evidence type="ECO:0008006" key="3">
    <source>
        <dbReference type="Google" id="ProtNLM"/>
    </source>
</evidence>
<proteinExistence type="predicted"/>
<comment type="caution">
    <text evidence="1">The sequence shown here is derived from an EMBL/GenBank/DDBJ whole genome shotgun (WGS) entry which is preliminary data.</text>
</comment>
<dbReference type="EMBL" id="JBFXLS010000058">
    <property type="protein sequence ID" value="KAL2822377.1"/>
    <property type="molecule type" value="Genomic_DNA"/>
</dbReference>
<gene>
    <name evidence="1" type="ORF">BDW59DRAFT_149573</name>
</gene>
<organism evidence="1 2">
    <name type="scientific">Aspergillus cavernicola</name>
    <dbReference type="NCBI Taxonomy" id="176166"/>
    <lineage>
        <taxon>Eukaryota</taxon>
        <taxon>Fungi</taxon>
        <taxon>Dikarya</taxon>
        <taxon>Ascomycota</taxon>
        <taxon>Pezizomycotina</taxon>
        <taxon>Eurotiomycetes</taxon>
        <taxon>Eurotiomycetidae</taxon>
        <taxon>Eurotiales</taxon>
        <taxon>Aspergillaceae</taxon>
        <taxon>Aspergillus</taxon>
        <taxon>Aspergillus subgen. Nidulantes</taxon>
    </lineage>
</organism>
<reference evidence="1 2" key="1">
    <citation type="submission" date="2024-07" db="EMBL/GenBank/DDBJ databases">
        <title>Section-level genome sequencing and comparative genomics of Aspergillus sections Usti and Cavernicolus.</title>
        <authorList>
            <consortium name="Lawrence Berkeley National Laboratory"/>
            <person name="Nybo J.L."/>
            <person name="Vesth T.C."/>
            <person name="Theobald S."/>
            <person name="Frisvad J.C."/>
            <person name="Larsen T.O."/>
            <person name="Kjaerboelling I."/>
            <person name="Rothschild-Mancinelli K."/>
            <person name="Lyhne E.K."/>
            <person name="Kogle M.E."/>
            <person name="Barry K."/>
            <person name="Clum A."/>
            <person name="Na H."/>
            <person name="Ledsgaard L."/>
            <person name="Lin J."/>
            <person name="Lipzen A."/>
            <person name="Kuo A."/>
            <person name="Riley R."/>
            <person name="Mondo S."/>
            <person name="LaButti K."/>
            <person name="Haridas S."/>
            <person name="Pangalinan J."/>
            <person name="Salamov A.A."/>
            <person name="Simmons B.A."/>
            <person name="Magnuson J.K."/>
            <person name="Chen J."/>
            <person name="Drula E."/>
            <person name="Henrissat B."/>
            <person name="Wiebenga A."/>
            <person name="Lubbers R.J."/>
            <person name="Gomes A.C."/>
            <person name="Makela M.R."/>
            <person name="Stajich J."/>
            <person name="Grigoriev I.V."/>
            <person name="Mortensen U.H."/>
            <person name="De vries R.P."/>
            <person name="Baker S.E."/>
            <person name="Andersen M.R."/>
        </authorList>
    </citation>
    <scope>NUCLEOTIDE SEQUENCE [LARGE SCALE GENOMIC DNA]</scope>
    <source>
        <strain evidence="1 2">CBS 600.67</strain>
    </source>
</reference>
<sequence>MMKTFSTFAVFTLAVVRTQSRRALCALYFLGCLMRFLLHALHSLPFAFKGFANSSKLTRYISYVCAYSDGSSRVCRAGFNFK</sequence>
<evidence type="ECO:0000313" key="2">
    <source>
        <dbReference type="Proteomes" id="UP001610335"/>
    </source>
</evidence>
<keyword evidence="2" id="KW-1185">Reference proteome</keyword>
<name>A0ABR4I421_9EURO</name>
<dbReference type="Proteomes" id="UP001610335">
    <property type="component" value="Unassembled WGS sequence"/>
</dbReference>
<accession>A0ABR4I421</accession>
<evidence type="ECO:0000313" key="1">
    <source>
        <dbReference type="EMBL" id="KAL2822377.1"/>
    </source>
</evidence>